<gene>
    <name evidence="1" type="ORF">KR50_27520</name>
</gene>
<protein>
    <recommendedName>
        <fullName evidence="3">DUF2536 family protein</fullName>
    </recommendedName>
</protein>
<accession>A0A0C2VAX9</accession>
<dbReference type="Pfam" id="PF10750">
    <property type="entry name" value="DUF2536"/>
    <property type="match status" value="1"/>
</dbReference>
<organism evidence="1 2">
    <name type="scientific">Jeotgalibacillus campisalis</name>
    <dbReference type="NCBI Taxonomy" id="220754"/>
    <lineage>
        <taxon>Bacteria</taxon>
        <taxon>Bacillati</taxon>
        <taxon>Bacillota</taxon>
        <taxon>Bacilli</taxon>
        <taxon>Bacillales</taxon>
        <taxon>Caryophanaceae</taxon>
        <taxon>Jeotgalibacillus</taxon>
    </lineage>
</organism>
<dbReference type="AlphaFoldDB" id="A0A0C2VAX9"/>
<dbReference type="PATRIC" id="fig|220754.4.peg.2766"/>
<dbReference type="InterPro" id="IPR019686">
    <property type="entry name" value="DUF2536"/>
</dbReference>
<evidence type="ECO:0008006" key="3">
    <source>
        <dbReference type="Google" id="ProtNLM"/>
    </source>
</evidence>
<name>A0A0C2VAX9_9BACL</name>
<reference evidence="1 2" key="1">
    <citation type="submission" date="2015-01" db="EMBL/GenBank/DDBJ databases">
        <title>Jeotgalibacillus campisalis genome sequencing.</title>
        <authorList>
            <person name="Goh K.M."/>
            <person name="Chan K.-G."/>
            <person name="Yaakop A.S."/>
            <person name="Ee R."/>
            <person name="Gan H.M."/>
            <person name="Chan C.S."/>
        </authorList>
    </citation>
    <scope>NUCLEOTIDE SEQUENCE [LARGE SCALE GENOMIC DNA]</scope>
    <source>
        <strain evidence="1 2">SF-57</strain>
    </source>
</reference>
<sequence length="67" mass="7827">MSFQIELIQDKVEFFEAYVLNELERKIEVKIEQNHAIMLQLHSVSHAVLLDNKGRTLYTAVAHFKAK</sequence>
<dbReference type="RefSeq" id="WP_041059527.1">
    <property type="nucleotide sequence ID" value="NZ_JXRR01000017.1"/>
</dbReference>
<evidence type="ECO:0000313" key="1">
    <source>
        <dbReference type="EMBL" id="KIL46077.1"/>
    </source>
</evidence>
<evidence type="ECO:0000313" key="2">
    <source>
        <dbReference type="Proteomes" id="UP000031972"/>
    </source>
</evidence>
<proteinExistence type="predicted"/>
<dbReference type="EMBL" id="JXRR01000017">
    <property type="protein sequence ID" value="KIL46077.1"/>
    <property type="molecule type" value="Genomic_DNA"/>
</dbReference>
<dbReference type="Proteomes" id="UP000031972">
    <property type="component" value="Unassembled WGS sequence"/>
</dbReference>
<keyword evidence="2" id="KW-1185">Reference proteome</keyword>
<dbReference type="OrthoDB" id="2454327at2"/>
<comment type="caution">
    <text evidence="1">The sequence shown here is derived from an EMBL/GenBank/DDBJ whole genome shotgun (WGS) entry which is preliminary data.</text>
</comment>